<organism evidence="5 6">
    <name type="scientific">Sungkyunkwania multivorans</name>
    <dbReference type="NCBI Taxonomy" id="1173618"/>
    <lineage>
        <taxon>Bacteria</taxon>
        <taxon>Pseudomonadati</taxon>
        <taxon>Bacteroidota</taxon>
        <taxon>Flavobacteriia</taxon>
        <taxon>Flavobacteriales</taxon>
        <taxon>Flavobacteriaceae</taxon>
        <taxon>Sungkyunkwania</taxon>
    </lineage>
</organism>
<dbReference type="Proteomes" id="UP001596978">
    <property type="component" value="Unassembled WGS sequence"/>
</dbReference>
<keyword evidence="6" id="KW-1185">Reference proteome</keyword>
<dbReference type="SUPFAM" id="SSF54534">
    <property type="entry name" value="FKBP-like"/>
    <property type="match status" value="2"/>
</dbReference>
<dbReference type="EC" id="5.2.1.8" evidence="5"/>
<dbReference type="PANTHER" id="PTHR47637">
    <property type="entry name" value="CHAPERONE SURA"/>
    <property type="match status" value="1"/>
</dbReference>
<evidence type="ECO:0000256" key="1">
    <source>
        <dbReference type="ARBA" id="ARBA00022729"/>
    </source>
</evidence>
<evidence type="ECO:0000256" key="2">
    <source>
        <dbReference type="PROSITE-ProRule" id="PRU00278"/>
    </source>
</evidence>
<accession>A0ABW3CVL4</accession>
<evidence type="ECO:0000313" key="5">
    <source>
        <dbReference type="EMBL" id="MFD0861210.1"/>
    </source>
</evidence>
<keyword evidence="1 3" id="KW-0732">Signal</keyword>
<feature type="domain" description="PpiC" evidence="4">
    <location>
        <begin position="300"/>
        <end position="395"/>
    </location>
</feature>
<feature type="signal peptide" evidence="3">
    <location>
        <begin position="1"/>
        <end position="20"/>
    </location>
</feature>
<proteinExistence type="predicted"/>
<gene>
    <name evidence="5" type="ORF">ACFQ1M_03240</name>
</gene>
<dbReference type="InterPro" id="IPR000297">
    <property type="entry name" value="PPIase_PpiC"/>
</dbReference>
<feature type="domain" description="PpiC" evidence="4">
    <location>
        <begin position="195"/>
        <end position="297"/>
    </location>
</feature>
<sequence>MNRMVTTALVVFGLFTSAFAQEEESQVDPEVVTEEQVPEKKESFQRIKVDGVASVVGDYVILESDIDKMILDLKAQGAPMENVTRCNILGKLMEDKLYAHHAIQDSLEIDDGRINSVVDQLLEYFSSQLGSIDNVVEYYNKESEEELRKELFDIKRLEALASQMQSKVIDDIEITPEEVRQFFNKIPEDERPLFGAEMEIAQIVIKPEISEEAKQKVIEDLKGYRKDVIENGASFATKAILYSQDPGSRPKGGKYTLYRKRPQMVKEFRDVAFSLQEGEISEPFETEYGWHILLVEKIRGQEIDIRHIIRIPEIGDKELQEAKEEINTIRQRIVDGEISFEEAAREASDEKETRNSGGQLFNPTTLDTRFELTKMDPILYSQVRNLKDDQVSYPLIDEERDGRKKYKILKVTNRYEEHIADFSQDYIKIKELALKEKKLKAIQKWMVEKIKDTYISVNEDNRDCEFSNNWLKK</sequence>
<comment type="caution">
    <text evidence="5">The sequence shown here is derived from an EMBL/GenBank/DDBJ whole genome shotgun (WGS) entry which is preliminary data.</text>
</comment>
<dbReference type="Pfam" id="PF00639">
    <property type="entry name" value="Rotamase"/>
    <property type="match status" value="2"/>
</dbReference>
<dbReference type="Gene3D" id="3.10.50.40">
    <property type="match status" value="2"/>
</dbReference>
<dbReference type="InterPro" id="IPR050280">
    <property type="entry name" value="OMP_Chaperone_SurA"/>
</dbReference>
<dbReference type="InterPro" id="IPR027304">
    <property type="entry name" value="Trigger_fact/SurA_dom_sf"/>
</dbReference>
<name>A0ABW3CVL4_9FLAO</name>
<evidence type="ECO:0000256" key="3">
    <source>
        <dbReference type="SAM" id="SignalP"/>
    </source>
</evidence>
<dbReference type="EMBL" id="JBHTJH010000004">
    <property type="protein sequence ID" value="MFD0861210.1"/>
    <property type="molecule type" value="Genomic_DNA"/>
</dbReference>
<protein>
    <submittedName>
        <fullName evidence="5">Peptidylprolyl isomerase</fullName>
        <ecNumber evidence="5">5.2.1.8</ecNumber>
    </submittedName>
</protein>
<keyword evidence="2" id="KW-0697">Rotamase</keyword>
<evidence type="ECO:0000313" key="6">
    <source>
        <dbReference type="Proteomes" id="UP001596978"/>
    </source>
</evidence>
<dbReference type="RefSeq" id="WP_386403797.1">
    <property type="nucleotide sequence ID" value="NZ_JBHTJH010000004.1"/>
</dbReference>
<dbReference type="SUPFAM" id="SSF109998">
    <property type="entry name" value="Triger factor/SurA peptide-binding domain-like"/>
    <property type="match status" value="1"/>
</dbReference>
<dbReference type="PANTHER" id="PTHR47637:SF1">
    <property type="entry name" value="CHAPERONE SURA"/>
    <property type="match status" value="1"/>
</dbReference>
<evidence type="ECO:0000259" key="4">
    <source>
        <dbReference type="PROSITE" id="PS50198"/>
    </source>
</evidence>
<dbReference type="Gene3D" id="1.10.4030.10">
    <property type="entry name" value="Porin chaperone SurA, peptide-binding domain"/>
    <property type="match status" value="1"/>
</dbReference>
<reference evidence="6" key="1">
    <citation type="journal article" date="2019" name="Int. J. Syst. Evol. Microbiol.">
        <title>The Global Catalogue of Microorganisms (GCM) 10K type strain sequencing project: providing services to taxonomists for standard genome sequencing and annotation.</title>
        <authorList>
            <consortium name="The Broad Institute Genomics Platform"/>
            <consortium name="The Broad Institute Genome Sequencing Center for Infectious Disease"/>
            <person name="Wu L."/>
            <person name="Ma J."/>
        </authorList>
    </citation>
    <scope>NUCLEOTIDE SEQUENCE [LARGE SCALE GENOMIC DNA]</scope>
    <source>
        <strain evidence="6">CCUG 62952</strain>
    </source>
</reference>
<dbReference type="PROSITE" id="PS50198">
    <property type="entry name" value="PPIC_PPIASE_2"/>
    <property type="match status" value="2"/>
</dbReference>
<dbReference type="InterPro" id="IPR046357">
    <property type="entry name" value="PPIase_dom_sf"/>
</dbReference>
<feature type="chain" id="PRO_5046322125" evidence="3">
    <location>
        <begin position="21"/>
        <end position="473"/>
    </location>
</feature>
<dbReference type="GO" id="GO:0003755">
    <property type="term" value="F:peptidyl-prolyl cis-trans isomerase activity"/>
    <property type="evidence" value="ECO:0007669"/>
    <property type="project" value="UniProtKB-EC"/>
</dbReference>
<keyword evidence="2 5" id="KW-0413">Isomerase</keyword>